<keyword evidence="1" id="KW-0732">Signal</keyword>
<evidence type="ECO:0008006" key="4">
    <source>
        <dbReference type="Google" id="ProtNLM"/>
    </source>
</evidence>
<evidence type="ECO:0000256" key="1">
    <source>
        <dbReference type="SAM" id="SignalP"/>
    </source>
</evidence>
<dbReference type="Proteomes" id="UP000249645">
    <property type="component" value="Unassembled WGS sequence"/>
</dbReference>
<proteinExistence type="predicted"/>
<evidence type="ECO:0000313" key="2">
    <source>
        <dbReference type="EMBL" id="PZP51421.1"/>
    </source>
</evidence>
<organism evidence="2 3">
    <name type="scientific">Pseudopedobacter saltans</name>
    <dbReference type="NCBI Taxonomy" id="151895"/>
    <lineage>
        <taxon>Bacteria</taxon>
        <taxon>Pseudomonadati</taxon>
        <taxon>Bacteroidota</taxon>
        <taxon>Sphingobacteriia</taxon>
        <taxon>Sphingobacteriales</taxon>
        <taxon>Sphingobacteriaceae</taxon>
        <taxon>Pseudopedobacter</taxon>
    </lineage>
</organism>
<dbReference type="EMBL" id="QFOI01000031">
    <property type="protein sequence ID" value="PZP51421.1"/>
    <property type="molecule type" value="Genomic_DNA"/>
</dbReference>
<evidence type="ECO:0000313" key="3">
    <source>
        <dbReference type="Proteomes" id="UP000249645"/>
    </source>
</evidence>
<dbReference type="AlphaFoldDB" id="A0A2W5F5Q4"/>
<name>A0A2W5F5Q4_9SPHI</name>
<accession>A0A2W5F5Q4</accession>
<gene>
    <name evidence="2" type="ORF">DI598_03215</name>
</gene>
<comment type="caution">
    <text evidence="2">The sequence shown here is derived from an EMBL/GenBank/DDBJ whole genome shotgun (WGS) entry which is preliminary data.</text>
</comment>
<sequence>MKKILLFSIALSPLLSIAQKKLVSVPKGIYPLNNSDSLFCYYFPVKENIANPQQPFYKAHPSLEDILHVASTMPCDSFVVKRDGKSILTINLKKDSTWRFTVKDRITNVDTTFNTELMGVMTEHRSIELINNGYDKKAGQVFGTFNFNNQKISYITTKNLENAVMKAVDYFLYVKKQN</sequence>
<feature type="signal peptide" evidence="1">
    <location>
        <begin position="1"/>
        <end position="18"/>
    </location>
</feature>
<reference evidence="2 3" key="1">
    <citation type="submission" date="2017-11" db="EMBL/GenBank/DDBJ databases">
        <title>Infants hospitalized years apart are colonized by the same room-sourced microbial strains.</title>
        <authorList>
            <person name="Brooks B."/>
            <person name="Olm M.R."/>
            <person name="Firek B.A."/>
            <person name="Baker R."/>
            <person name="Thomas B.C."/>
            <person name="Morowitz M.J."/>
            <person name="Banfield J.F."/>
        </authorList>
    </citation>
    <scope>NUCLEOTIDE SEQUENCE [LARGE SCALE GENOMIC DNA]</scope>
    <source>
        <strain evidence="2">S2_009_000_R2_76</strain>
    </source>
</reference>
<feature type="chain" id="PRO_5016160354" description="DUF4468 domain-containing protein" evidence="1">
    <location>
        <begin position="19"/>
        <end position="178"/>
    </location>
</feature>
<protein>
    <recommendedName>
        <fullName evidence="4">DUF4468 domain-containing protein</fullName>
    </recommendedName>
</protein>